<feature type="compositionally biased region" description="Acidic residues" evidence="2">
    <location>
        <begin position="575"/>
        <end position="592"/>
    </location>
</feature>
<feature type="region of interest" description="Disordered" evidence="2">
    <location>
        <begin position="986"/>
        <end position="1008"/>
    </location>
</feature>
<proteinExistence type="inferred from homology"/>
<feature type="compositionally biased region" description="Basic and acidic residues" evidence="2">
    <location>
        <begin position="531"/>
        <end position="543"/>
    </location>
</feature>
<dbReference type="PANTHER" id="PTHR11102">
    <property type="entry name" value="SEL-1-LIKE PROTEIN"/>
    <property type="match status" value="1"/>
</dbReference>
<dbReference type="SMART" id="SM00671">
    <property type="entry name" value="SEL1"/>
    <property type="match status" value="7"/>
</dbReference>
<feature type="region of interest" description="Disordered" evidence="2">
    <location>
        <begin position="186"/>
        <end position="217"/>
    </location>
</feature>
<organism evidence="3">
    <name type="scientific">Rhodosorus marinus</name>
    <dbReference type="NCBI Taxonomy" id="101924"/>
    <lineage>
        <taxon>Eukaryota</taxon>
        <taxon>Rhodophyta</taxon>
        <taxon>Stylonematophyceae</taxon>
        <taxon>Stylonematales</taxon>
        <taxon>Stylonemataceae</taxon>
        <taxon>Rhodosorus</taxon>
    </lineage>
</organism>
<feature type="region of interest" description="Disordered" evidence="2">
    <location>
        <begin position="516"/>
        <end position="596"/>
    </location>
</feature>
<reference evidence="3" key="1">
    <citation type="submission" date="2021-01" db="EMBL/GenBank/DDBJ databases">
        <authorList>
            <person name="Corre E."/>
            <person name="Pelletier E."/>
            <person name="Niang G."/>
            <person name="Scheremetjew M."/>
            <person name="Finn R."/>
            <person name="Kale V."/>
            <person name="Holt S."/>
            <person name="Cochrane G."/>
            <person name="Meng A."/>
            <person name="Brown T."/>
            <person name="Cohen L."/>
        </authorList>
    </citation>
    <scope>NUCLEOTIDE SEQUENCE</scope>
    <source>
        <strain evidence="3">CCMP 769</strain>
    </source>
</reference>
<comment type="similarity">
    <text evidence="1">Belongs to the sel-1 family.</text>
</comment>
<dbReference type="Gene3D" id="1.25.40.10">
    <property type="entry name" value="Tetratricopeptide repeat domain"/>
    <property type="match status" value="3"/>
</dbReference>
<dbReference type="AlphaFoldDB" id="A0A7S2ZHN3"/>
<sequence length="1008" mass="108217">MEASAVRGGGKRSSINAGSVSIPGVEEVVQVALFGEEEEDIGGLVGEEEDEVVLPAKKFEDIEVRESRGSGGSDRASRSERTSSSVSIPRVEDVVEAGLTGAVEDLGLGVFGQVERKISEEASSAKERPLGFVQERPASTRVSIPKLEEVVAVGLTGAVEDLGPQGRGRVSTGRGQAFQGAIGSTIQGEEGQSSKEHGQSAKRVVAGGPSYDPEDTEPVPDPVQFEDLIEPGNTEEDALGLAHGAAVRIESESIEERSESEAEMEAPLEEAAQAVETVAMTKLIGEDPETEGKDADEEVVEEIVEEEVVDEEVADEEVVDREIADEELVAEEVVDEEVVDGKVVDEVEEEEHVDDEEGQTRNVESEVVEAVEERTVELSEVGMEASTSVEPAEYSEDKTFSGQSNVAAGQKAVEDVTAVVAEASVVAETAASAIAAEAGAVSANVETTTLVEAADAGETTTLVEAADAGEATAVTGAATAAADKDIEPGSKRVEDDAVHEAIEEAKSAAAIAVASTAETPKVAPESMELTGEAKPRSSVKTEEVLPIAVSTSATAPAGSSEIVPAAASEEAREGETEESEAQKEEEEEEDEEKYQTPAVRLVSMLLKLKDQVEGYVNMLKAAIAEKQGNRAVMLRSLRIAARSGLVSCQVKLGDKLLYGQGVGVEFANPEEGAEWHLKAAEKGVVRSQLIAADCYLQGVGLEKDPAEVDRLLGALNWEKIPESINKNQLGVMCYQLSQIYMQGKIQLTKSKFRDYPKDDERCFTWTKRAAGLGNMTAVAQLASLYDQGVGCEESQELAFVNWKRAAIGGDARSALQTGIYYFEGRGVPRDSMKAVEWIKQAAKRGDAEAHLTLGEYHHDMNLYEKSLEEFSIAAEAGYAQAQYAVGWYYFYGLGVRRDFSEAVKWFYRAANQDCAEAYFYLGMCTMEGKGLVADPEEAKRLMRYGRTLNPNLAKDVERYLTDASFNEANQDAANQAATPQKRKFFPFGKSKEADADVEAEEIEPEPES</sequence>
<evidence type="ECO:0000256" key="2">
    <source>
        <dbReference type="SAM" id="MobiDB-lite"/>
    </source>
</evidence>
<gene>
    <name evidence="3" type="ORF">RMAR00112_LOCUS7894</name>
</gene>
<name>A0A7S2ZHN3_9RHOD</name>
<dbReference type="EMBL" id="HBHW01010389">
    <property type="protein sequence ID" value="CAE0039935.1"/>
    <property type="molecule type" value="Transcribed_RNA"/>
</dbReference>
<dbReference type="Pfam" id="PF08238">
    <property type="entry name" value="Sel1"/>
    <property type="match status" value="7"/>
</dbReference>
<dbReference type="SUPFAM" id="SSF81901">
    <property type="entry name" value="HCP-like"/>
    <property type="match status" value="2"/>
</dbReference>
<dbReference type="PANTHER" id="PTHR11102:SF160">
    <property type="entry name" value="ERAD-ASSOCIATED E3 UBIQUITIN-PROTEIN LIGASE COMPONENT HRD3"/>
    <property type="match status" value="1"/>
</dbReference>
<feature type="compositionally biased region" description="Acidic residues" evidence="2">
    <location>
        <begin position="346"/>
        <end position="357"/>
    </location>
</feature>
<dbReference type="InterPro" id="IPR011990">
    <property type="entry name" value="TPR-like_helical_dom_sf"/>
</dbReference>
<evidence type="ECO:0000313" key="3">
    <source>
        <dbReference type="EMBL" id="CAE0039935.1"/>
    </source>
</evidence>
<feature type="compositionally biased region" description="Acidic residues" evidence="2">
    <location>
        <begin position="995"/>
        <end position="1008"/>
    </location>
</feature>
<protein>
    <submittedName>
        <fullName evidence="3">Uncharacterized protein</fullName>
    </submittedName>
</protein>
<accession>A0A7S2ZHN3</accession>
<evidence type="ECO:0000256" key="1">
    <source>
        <dbReference type="ARBA" id="ARBA00038101"/>
    </source>
</evidence>
<feature type="region of interest" description="Disordered" evidence="2">
    <location>
        <begin position="63"/>
        <end position="87"/>
    </location>
</feature>
<dbReference type="InterPro" id="IPR006597">
    <property type="entry name" value="Sel1-like"/>
</dbReference>
<feature type="region of interest" description="Disordered" evidence="2">
    <location>
        <begin position="335"/>
        <end position="368"/>
    </location>
</feature>
<dbReference type="InterPro" id="IPR050767">
    <property type="entry name" value="Sel1_AlgK"/>
</dbReference>